<feature type="compositionally biased region" description="Basic and acidic residues" evidence="1">
    <location>
        <begin position="16"/>
        <end position="31"/>
    </location>
</feature>
<dbReference type="EMBL" id="ML993696">
    <property type="protein sequence ID" value="KAF2158322.1"/>
    <property type="molecule type" value="Genomic_DNA"/>
</dbReference>
<feature type="region of interest" description="Disordered" evidence="1">
    <location>
        <begin position="66"/>
        <end position="85"/>
    </location>
</feature>
<name>A0A6A6BXP2_ZASCE</name>
<protein>
    <submittedName>
        <fullName evidence="2">Uncharacterized protein</fullName>
    </submittedName>
</protein>
<proteinExistence type="predicted"/>
<evidence type="ECO:0000313" key="3">
    <source>
        <dbReference type="Proteomes" id="UP000799537"/>
    </source>
</evidence>
<dbReference type="RefSeq" id="XP_033659211.1">
    <property type="nucleotide sequence ID" value="XM_033810205.1"/>
</dbReference>
<reference evidence="2" key="1">
    <citation type="journal article" date="2020" name="Stud. Mycol.">
        <title>101 Dothideomycetes genomes: a test case for predicting lifestyles and emergence of pathogens.</title>
        <authorList>
            <person name="Haridas S."/>
            <person name="Albert R."/>
            <person name="Binder M."/>
            <person name="Bloem J."/>
            <person name="Labutti K."/>
            <person name="Salamov A."/>
            <person name="Andreopoulos B."/>
            <person name="Baker S."/>
            <person name="Barry K."/>
            <person name="Bills G."/>
            <person name="Bluhm B."/>
            <person name="Cannon C."/>
            <person name="Castanera R."/>
            <person name="Culley D."/>
            <person name="Daum C."/>
            <person name="Ezra D."/>
            <person name="Gonzalez J."/>
            <person name="Henrissat B."/>
            <person name="Kuo A."/>
            <person name="Liang C."/>
            <person name="Lipzen A."/>
            <person name="Lutzoni F."/>
            <person name="Magnuson J."/>
            <person name="Mondo S."/>
            <person name="Nolan M."/>
            <person name="Ohm R."/>
            <person name="Pangilinan J."/>
            <person name="Park H.-J."/>
            <person name="Ramirez L."/>
            <person name="Alfaro M."/>
            <person name="Sun H."/>
            <person name="Tritt A."/>
            <person name="Yoshinaga Y."/>
            <person name="Zwiers L.-H."/>
            <person name="Turgeon B."/>
            <person name="Goodwin S."/>
            <person name="Spatafora J."/>
            <person name="Crous P."/>
            <person name="Grigoriev I."/>
        </authorList>
    </citation>
    <scope>NUCLEOTIDE SEQUENCE</scope>
    <source>
        <strain evidence="2">ATCC 36951</strain>
    </source>
</reference>
<evidence type="ECO:0000313" key="2">
    <source>
        <dbReference type="EMBL" id="KAF2158322.1"/>
    </source>
</evidence>
<feature type="region of interest" description="Disordered" evidence="1">
    <location>
        <begin position="1"/>
        <end position="31"/>
    </location>
</feature>
<organism evidence="2 3">
    <name type="scientific">Zasmidium cellare ATCC 36951</name>
    <dbReference type="NCBI Taxonomy" id="1080233"/>
    <lineage>
        <taxon>Eukaryota</taxon>
        <taxon>Fungi</taxon>
        <taxon>Dikarya</taxon>
        <taxon>Ascomycota</taxon>
        <taxon>Pezizomycotina</taxon>
        <taxon>Dothideomycetes</taxon>
        <taxon>Dothideomycetidae</taxon>
        <taxon>Mycosphaerellales</taxon>
        <taxon>Mycosphaerellaceae</taxon>
        <taxon>Zasmidium</taxon>
    </lineage>
</organism>
<gene>
    <name evidence="2" type="ORF">M409DRAFT_31149</name>
</gene>
<dbReference type="AlphaFoldDB" id="A0A6A6BXP2"/>
<dbReference type="GeneID" id="54563477"/>
<evidence type="ECO:0000256" key="1">
    <source>
        <dbReference type="SAM" id="MobiDB-lite"/>
    </source>
</evidence>
<dbReference type="Proteomes" id="UP000799537">
    <property type="component" value="Unassembled WGS sequence"/>
</dbReference>
<dbReference type="OrthoDB" id="194358at2759"/>
<keyword evidence="3" id="KW-1185">Reference proteome</keyword>
<accession>A0A6A6BXP2</accession>
<sequence length="362" mass="39711">MDVAAKPATVTGEFDQAGRSERAESRSHDPLEIDELEFLPVLDSQVENLGSIRPATTLRNSYTAADFTGSTGESPAVHGQSHTHDREMRDVISAESGWMGTWDEGTLSTGLQSDSVAPIREGVLPECGESPLALSGAMQIPEPANDLLSLASLGDSADYASQSLETPKLEDGDVDPHIANTPASGTLGDLPIENRIDFLLEKAKTVGFDTFDEMVTIYYTTSSNDNNLDQNDSWLSRSRRLPQVLSSSYYAAQGWNEWERRGFQVELLRGAEETLMEEIRTFRQSASLSTLLDASLKSDLSDVQSRREEELMQQARKNMPHLWAFIFSLTARNPTIAPAQRVGAVYRIIIALCGSIDVPALK</sequence>